<evidence type="ECO:0000256" key="5">
    <source>
        <dbReference type="ARBA" id="ARBA00022840"/>
    </source>
</evidence>
<organism evidence="8 9">
    <name type="scientific">Sinocyclocheilus grahami</name>
    <name type="common">Dianchi golden-line fish</name>
    <name type="synonym">Barbus grahami</name>
    <dbReference type="NCBI Taxonomy" id="75366"/>
    <lineage>
        <taxon>Eukaryota</taxon>
        <taxon>Metazoa</taxon>
        <taxon>Chordata</taxon>
        <taxon>Craniata</taxon>
        <taxon>Vertebrata</taxon>
        <taxon>Euteleostomi</taxon>
        <taxon>Actinopterygii</taxon>
        <taxon>Neopterygii</taxon>
        <taxon>Teleostei</taxon>
        <taxon>Ostariophysi</taxon>
        <taxon>Cypriniformes</taxon>
        <taxon>Cyprinidae</taxon>
        <taxon>Cyprininae</taxon>
        <taxon>Sinocyclocheilus</taxon>
    </lineage>
</organism>
<protein>
    <recommendedName>
        <fullName evidence="7">Peptidase M41 domain-containing protein</fullName>
    </recommendedName>
</protein>
<dbReference type="GO" id="GO:0034982">
    <property type="term" value="P:mitochondrial protein processing"/>
    <property type="evidence" value="ECO:0007669"/>
    <property type="project" value="TreeGrafter"/>
</dbReference>
<evidence type="ECO:0000256" key="3">
    <source>
        <dbReference type="ARBA" id="ARBA00022741"/>
    </source>
</evidence>
<dbReference type="GO" id="GO:0046872">
    <property type="term" value="F:metal ion binding"/>
    <property type="evidence" value="ECO:0007669"/>
    <property type="project" value="UniProtKB-KW"/>
</dbReference>
<keyword evidence="4" id="KW-0862">Zinc</keyword>
<dbReference type="InterPro" id="IPR050928">
    <property type="entry name" value="ATP-dep_Zn_Metalloprotease"/>
</dbReference>
<keyword evidence="2" id="KW-0479">Metal-binding</keyword>
<proteinExistence type="predicted"/>
<keyword evidence="6" id="KW-0482">Metalloprotease</keyword>
<keyword evidence="6" id="KW-0645">Protease</keyword>
<dbReference type="GO" id="GO:0005524">
    <property type="term" value="F:ATP binding"/>
    <property type="evidence" value="ECO:0007669"/>
    <property type="project" value="UniProtKB-KW"/>
</dbReference>
<evidence type="ECO:0000313" key="8">
    <source>
        <dbReference type="Ensembl" id="ENSSGRP00000003547.1"/>
    </source>
</evidence>
<evidence type="ECO:0000256" key="6">
    <source>
        <dbReference type="ARBA" id="ARBA00023049"/>
    </source>
</evidence>
<dbReference type="GO" id="GO:0004176">
    <property type="term" value="F:ATP-dependent peptidase activity"/>
    <property type="evidence" value="ECO:0007669"/>
    <property type="project" value="InterPro"/>
</dbReference>
<dbReference type="Gene3D" id="1.20.58.760">
    <property type="entry name" value="Peptidase M41"/>
    <property type="match status" value="1"/>
</dbReference>
<keyword evidence="9" id="KW-1185">Reference proteome</keyword>
<dbReference type="InParanoid" id="A0A672K482"/>
<reference evidence="8" key="2">
    <citation type="submission" date="2025-09" db="UniProtKB">
        <authorList>
            <consortium name="Ensembl"/>
        </authorList>
    </citation>
    <scope>IDENTIFICATION</scope>
</reference>
<accession>A0A672K482</accession>
<dbReference type="Pfam" id="PF01434">
    <property type="entry name" value="Peptidase_M41"/>
    <property type="match status" value="1"/>
</dbReference>
<evidence type="ECO:0000256" key="4">
    <source>
        <dbReference type="ARBA" id="ARBA00022833"/>
    </source>
</evidence>
<evidence type="ECO:0000313" key="9">
    <source>
        <dbReference type="Proteomes" id="UP000472262"/>
    </source>
</evidence>
<dbReference type="Proteomes" id="UP000472262">
    <property type="component" value="Unassembled WGS sequence"/>
</dbReference>
<dbReference type="AlphaFoldDB" id="A0A672K482"/>
<keyword evidence="6" id="KW-0378">Hydrolase</keyword>
<evidence type="ECO:0000259" key="7">
    <source>
        <dbReference type="Pfam" id="PF01434"/>
    </source>
</evidence>
<dbReference type="GO" id="GO:0004222">
    <property type="term" value="F:metalloendopeptidase activity"/>
    <property type="evidence" value="ECO:0007669"/>
    <property type="project" value="InterPro"/>
</dbReference>
<reference evidence="8" key="1">
    <citation type="submission" date="2025-08" db="UniProtKB">
        <authorList>
            <consortium name="Ensembl"/>
        </authorList>
    </citation>
    <scope>IDENTIFICATION</scope>
</reference>
<name>A0A672K482_SINGR</name>
<sequence>MCMMLGGHVAEQVFFGWITTGAHDDLKKVTQSAYAQIVQFGMSEKVGQVSFDLPRQGEMVLEKPYSEAMAELIDAEVRDLVDRAFKRTLKLITEKHEQVEMVGKRLLEKEVLDKADMIELLGPRPSEENLEKEKEGKQSDLCHFTFIPVRFLSSLIWQTC</sequence>
<evidence type="ECO:0000256" key="2">
    <source>
        <dbReference type="ARBA" id="ARBA00022723"/>
    </source>
</evidence>
<dbReference type="PANTHER" id="PTHR43655:SF7">
    <property type="entry name" value="AFG3-LIKE PROTEIN 1"/>
    <property type="match status" value="1"/>
</dbReference>
<dbReference type="InterPro" id="IPR037219">
    <property type="entry name" value="Peptidase_M41-like"/>
</dbReference>
<dbReference type="SUPFAM" id="SSF140990">
    <property type="entry name" value="FtsH protease domain-like"/>
    <property type="match status" value="1"/>
</dbReference>
<dbReference type="InterPro" id="IPR000642">
    <property type="entry name" value="Peptidase_M41"/>
</dbReference>
<keyword evidence="3" id="KW-0547">Nucleotide-binding</keyword>
<feature type="domain" description="Peptidase M41" evidence="7">
    <location>
        <begin position="1"/>
        <end position="119"/>
    </location>
</feature>
<evidence type="ECO:0000256" key="1">
    <source>
        <dbReference type="ARBA" id="ARBA00001947"/>
    </source>
</evidence>
<dbReference type="Ensembl" id="ENSSGRT00000003857.1">
    <property type="protein sequence ID" value="ENSSGRP00000003547.1"/>
    <property type="gene ID" value="ENSSGRG00000002222.1"/>
</dbReference>
<keyword evidence="5" id="KW-0067">ATP-binding</keyword>
<dbReference type="PANTHER" id="PTHR43655">
    <property type="entry name" value="ATP-DEPENDENT PROTEASE"/>
    <property type="match status" value="1"/>
</dbReference>
<comment type="cofactor">
    <cofactor evidence="1">
        <name>Zn(2+)</name>
        <dbReference type="ChEBI" id="CHEBI:29105"/>
    </cofactor>
</comment>
<dbReference type="OMA" id="FANATKM"/>
<dbReference type="GO" id="GO:0005745">
    <property type="term" value="C:m-AAA complex"/>
    <property type="evidence" value="ECO:0007669"/>
    <property type="project" value="TreeGrafter"/>
</dbReference>